<organism evidence="1 2">
    <name type="scientific">Echinops telfairi</name>
    <name type="common">Lesser hedgehog tenrec</name>
    <dbReference type="NCBI Taxonomy" id="9371"/>
    <lineage>
        <taxon>Eukaryota</taxon>
        <taxon>Metazoa</taxon>
        <taxon>Chordata</taxon>
        <taxon>Craniata</taxon>
        <taxon>Vertebrata</taxon>
        <taxon>Euteleostomi</taxon>
        <taxon>Mammalia</taxon>
        <taxon>Eutheria</taxon>
        <taxon>Afrotheria</taxon>
        <taxon>Tenrecidae</taxon>
        <taxon>Tenrecinae</taxon>
        <taxon>Echinops</taxon>
    </lineage>
</organism>
<sequence>MATEGRGTLNLTPRGPVFQRQAGCLAVKQEPGGQTCSLRKNHPPVCEIFRQHFRQFCYHETSGPQEALSRLRELCRRWLMPEVHTKEQILELLVLEQFLSILPGELRTWVQLHRPCSGEEAVAVVEDFQRHLSGPGEGSAPSEEQDMSLKETTGLAATEELPPTLPVSGGSAPGAHLKLPQDPRPQHLQNRHIAPLASLVPAPPQVGDSGVEPVAPLLRMDRPQVSGVLAALPESPGMAASETQGSVHSETPSWLSVASCAGSLESLADEDHTPNTKWKGPALSQRALNWNTVMENYCSVASLVGENRKESSKLAPKQDILKGSGSADRTSEGLHGTVPGTPEAGDASEDNLGNLKGQPSSEERGRLQSNFLEVTEEVKKDPTKARCEGLKELGEHYNLSFRVAEHEGVLKGQKLCQCDECGKAFDRSSHLIGHQRIHAGEKPYECNECGETFRQTSQLIVHLRIHTGEKSYECNKCGKTCRHSSHLLQHQRLHNAERQSKCNEYAKAIPQSPQLIDHQRTHTEEKPYKCNKCGETFTYIKSLVHHQVIHTGEKPHKCIECGKAFCSNRTLSDHQRIHTGEKPYECNECGKAFSRSKCLIRHQSLHAGEKPYKCSRCGKAFHQNSQLVDHERMHTGEKPFECSECGKAFSLSKCLIRHQRLHTGEKPYKCKECGKSFNQNSHLLIHQRIHTGEKPYECHQCGKVFSYSSSLMVHQRTHTGEKPYKCNDCGKAFSDSSQLIVHQRVHTGEKPYECTECGRAFSQRSTFNHHQRTHTGEKHLALSQSLS</sequence>
<protein>
    <submittedName>
        <fullName evidence="2">Zinc finger protein with KRAB and SCAN domains 7 isoform X1</fullName>
    </submittedName>
</protein>
<accession>A0AC55DGS8</accession>
<dbReference type="RefSeq" id="XP_045150955.1">
    <property type="nucleotide sequence ID" value="XM_045295020.1"/>
</dbReference>
<reference evidence="2" key="1">
    <citation type="submission" date="2025-08" db="UniProtKB">
        <authorList>
            <consortium name="RefSeq"/>
        </authorList>
    </citation>
    <scope>IDENTIFICATION</scope>
</reference>
<gene>
    <name evidence="2" type="primary">LOC115867883</name>
</gene>
<evidence type="ECO:0000313" key="2">
    <source>
        <dbReference type="RefSeq" id="XP_045150955.1"/>
    </source>
</evidence>
<name>A0AC55DGS8_ECHTE</name>
<evidence type="ECO:0000313" key="1">
    <source>
        <dbReference type="Proteomes" id="UP000694863"/>
    </source>
</evidence>
<keyword evidence="1" id="KW-1185">Reference proteome</keyword>
<dbReference type="Proteomes" id="UP000694863">
    <property type="component" value="Unplaced"/>
</dbReference>
<proteinExistence type="predicted"/>